<protein>
    <submittedName>
        <fullName evidence="4">Dehydrosqualene synthase</fullName>
    </submittedName>
</protein>
<dbReference type="SFLD" id="SFLDS00005">
    <property type="entry name" value="Isoprenoid_Synthase_Type_I"/>
    <property type="match status" value="1"/>
</dbReference>
<comment type="pathway">
    <text evidence="1">Carotenoid biosynthesis.</text>
</comment>
<name>A0A917LGC3_9BACL</name>
<dbReference type="Proteomes" id="UP000644756">
    <property type="component" value="Unassembled WGS sequence"/>
</dbReference>
<accession>A0A917LGC3</accession>
<evidence type="ECO:0000313" key="5">
    <source>
        <dbReference type="Proteomes" id="UP000644756"/>
    </source>
</evidence>
<dbReference type="PANTHER" id="PTHR31480">
    <property type="entry name" value="BIFUNCTIONAL LYCOPENE CYCLASE/PHYTOENE SYNTHASE"/>
    <property type="match status" value="1"/>
</dbReference>
<dbReference type="InterPro" id="IPR044843">
    <property type="entry name" value="Trans_IPPS_bact-type"/>
</dbReference>
<keyword evidence="5" id="KW-1185">Reference proteome</keyword>
<dbReference type="EMBL" id="BMGR01000016">
    <property type="protein sequence ID" value="GGG20753.1"/>
    <property type="molecule type" value="Genomic_DNA"/>
</dbReference>
<dbReference type="AlphaFoldDB" id="A0A917LGC3"/>
<dbReference type="InterPro" id="IPR033904">
    <property type="entry name" value="Trans_IPPS_HH"/>
</dbReference>
<dbReference type="PROSITE" id="PS01044">
    <property type="entry name" value="SQUALEN_PHYTOEN_SYN_1"/>
    <property type="match status" value="1"/>
</dbReference>
<dbReference type="InterPro" id="IPR002060">
    <property type="entry name" value="Squ/phyt_synthse"/>
</dbReference>
<keyword evidence="3" id="KW-0125">Carotenoid biosynthesis</keyword>
<dbReference type="RefSeq" id="WP_188533022.1">
    <property type="nucleotide sequence ID" value="NZ_BMGR01000016.1"/>
</dbReference>
<dbReference type="SFLD" id="SFLDG01018">
    <property type="entry name" value="Squalene/Phytoene_Synthase_Lik"/>
    <property type="match status" value="1"/>
</dbReference>
<sequence length="294" mass="34052">MDRDVKEVLKACEAMIKEGSSTFYKAFGFLQSPRREAVFVIYAFCRLIDDATDEPERSCYTPEELAERFDQLETAEGHFIWPALRWLFTSFPVSKAPFWKQMEGQRLDSHLTHYESMEQLERYCYLVAGTVGEMLLPVLHGHPDRYVAESGIWLGKAMQIVNIVRDVGEDRDRGRRYIPLELLAKHNYTLQDFQSGVMNSSWTSLIEELCLLAGDWFEKGLCNLEAYPRQSAFCVELAARMYGAILEDAARHHYDVFTRRAHVPAWRKMTLLQQLLKKHGMPLPKEREESTAVS</sequence>
<dbReference type="InterPro" id="IPR019845">
    <property type="entry name" value="Squalene/phytoene_synthase_CS"/>
</dbReference>
<evidence type="ECO:0000256" key="1">
    <source>
        <dbReference type="ARBA" id="ARBA00004829"/>
    </source>
</evidence>
<proteinExistence type="predicted"/>
<organism evidence="4 5">
    <name type="scientific">Paenibacillus abyssi</name>
    <dbReference type="NCBI Taxonomy" id="1340531"/>
    <lineage>
        <taxon>Bacteria</taxon>
        <taxon>Bacillati</taxon>
        <taxon>Bacillota</taxon>
        <taxon>Bacilli</taxon>
        <taxon>Bacillales</taxon>
        <taxon>Paenibacillaceae</taxon>
        <taxon>Paenibacillus</taxon>
    </lineage>
</organism>
<gene>
    <name evidence="4" type="primary">crtM</name>
    <name evidence="4" type="ORF">GCM10010916_41860</name>
</gene>
<evidence type="ECO:0000256" key="2">
    <source>
        <dbReference type="ARBA" id="ARBA00022679"/>
    </source>
</evidence>
<dbReference type="Pfam" id="PF00494">
    <property type="entry name" value="SQS_PSY"/>
    <property type="match status" value="1"/>
</dbReference>
<comment type="caution">
    <text evidence="4">The sequence shown here is derived from an EMBL/GenBank/DDBJ whole genome shotgun (WGS) entry which is preliminary data.</text>
</comment>
<dbReference type="SFLD" id="SFLDG01212">
    <property type="entry name" value="Phytoene_synthase_like"/>
    <property type="match status" value="1"/>
</dbReference>
<reference evidence="4" key="1">
    <citation type="journal article" date="2014" name="Int. J. Syst. Evol. Microbiol.">
        <title>Complete genome sequence of Corynebacterium casei LMG S-19264T (=DSM 44701T), isolated from a smear-ripened cheese.</title>
        <authorList>
            <consortium name="US DOE Joint Genome Institute (JGI-PGF)"/>
            <person name="Walter F."/>
            <person name="Albersmeier A."/>
            <person name="Kalinowski J."/>
            <person name="Ruckert C."/>
        </authorList>
    </citation>
    <scope>NUCLEOTIDE SEQUENCE</scope>
    <source>
        <strain evidence="4">CGMCC 1.12987</strain>
    </source>
</reference>
<dbReference type="GO" id="GO:0051996">
    <property type="term" value="F:squalene synthase [NAD(P)H] activity"/>
    <property type="evidence" value="ECO:0007669"/>
    <property type="project" value="InterPro"/>
</dbReference>
<evidence type="ECO:0000256" key="3">
    <source>
        <dbReference type="ARBA" id="ARBA00022746"/>
    </source>
</evidence>
<evidence type="ECO:0000313" key="4">
    <source>
        <dbReference type="EMBL" id="GGG20753.1"/>
    </source>
</evidence>
<dbReference type="Gene3D" id="1.10.600.10">
    <property type="entry name" value="Farnesyl Diphosphate Synthase"/>
    <property type="match status" value="1"/>
</dbReference>
<keyword evidence="2" id="KW-0808">Transferase</keyword>
<dbReference type="GO" id="GO:0016117">
    <property type="term" value="P:carotenoid biosynthetic process"/>
    <property type="evidence" value="ECO:0007669"/>
    <property type="project" value="UniProtKB-KW"/>
</dbReference>
<dbReference type="PROSITE" id="PS01045">
    <property type="entry name" value="SQUALEN_PHYTOEN_SYN_2"/>
    <property type="match status" value="1"/>
</dbReference>
<dbReference type="InterPro" id="IPR008949">
    <property type="entry name" value="Isoprenoid_synthase_dom_sf"/>
</dbReference>
<dbReference type="GO" id="GO:0004311">
    <property type="term" value="F:geranylgeranyl diphosphate synthase activity"/>
    <property type="evidence" value="ECO:0007669"/>
    <property type="project" value="InterPro"/>
</dbReference>
<dbReference type="CDD" id="cd00683">
    <property type="entry name" value="Trans_IPPS_HH"/>
    <property type="match status" value="1"/>
</dbReference>
<reference evidence="4" key="2">
    <citation type="submission" date="2020-09" db="EMBL/GenBank/DDBJ databases">
        <authorList>
            <person name="Sun Q."/>
            <person name="Zhou Y."/>
        </authorList>
    </citation>
    <scope>NUCLEOTIDE SEQUENCE</scope>
    <source>
        <strain evidence="4">CGMCC 1.12987</strain>
    </source>
</reference>
<dbReference type="SUPFAM" id="SSF48576">
    <property type="entry name" value="Terpenoid synthases"/>
    <property type="match status" value="1"/>
</dbReference>